<evidence type="ECO:0000313" key="2">
    <source>
        <dbReference type="EMBL" id="KAF3770000.1"/>
    </source>
</evidence>
<evidence type="ECO:0000313" key="3">
    <source>
        <dbReference type="Proteomes" id="UP000803844"/>
    </source>
</evidence>
<dbReference type="AlphaFoldDB" id="A0A9P5CUD4"/>
<feature type="compositionally biased region" description="Low complexity" evidence="1">
    <location>
        <begin position="12"/>
        <end position="31"/>
    </location>
</feature>
<accession>A0A9P5CUD4</accession>
<comment type="caution">
    <text evidence="2">The sequence shown here is derived from an EMBL/GenBank/DDBJ whole genome shotgun (WGS) entry which is preliminary data.</text>
</comment>
<dbReference type="RefSeq" id="XP_040780961.1">
    <property type="nucleotide sequence ID" value="XM_040919984.1"/>
</dbReference>
<dbReference type="GeneID" id="63837113"/>
<feature type="region of interest" description="Disordered" evidence="1">
    <location>
        <begin position="1"/>
        <end position="58"/>
    </location>
</feature>
<gene>
    <name evidence="2" type="ORF">M406DRAFT_325476</name>
</gene>
<protein>
    <submittedName>
        <fullName evidence="2">Uncharacterized protein</fullName>
    </submittedName>
</protein>
<evidence type="ECO:0000256" key="1">
    <source>
        <dbReference type="SAM" id="MobiDB-lite"/>
    </source>
</evidence>
<keyword evidence="3" id="KW-1185">Reference proteome</keyword>
<organism evidence="2 3">
    <name type="scientific">Cryphonectria parasitica (strain ATCC 38755 / EP155)</name>
    <dbReference type="NCBI Taxonomy" id="660469"/>
    <lineage>
        <taxon>Eukaryota</taxon>
        <taxon>Fungi</taxon>
        <taxon>Dikarya</taxon>
        <taxon>Ascomycota</taxon>
        <taxon>Pezizomycotina</taxon>
        <taxon>Sordariomycetes</taxon>
        <taxon>Sordariomycetidae</taxon>
        <taxon>Diaporthales</taxon>
        <taxon>Cryphonectriaceae</taxon>
        <taxon>Cryphonectria-Endothia species complex</taxon>
        <taxon>Cryphonectria</taxon>
    </lineage>
</organism>
<sequence>MSTPPSEHTRSRQSSISSNDSGASAGSAGQQAPPPFHASLAEQQLDPLSRAYPKPAQEIDVREALARKPMKWTLGHYFKETPTREPHAQTVDRATRALDLEAKKRELLKAKDEIRMLALPKQVLHGPR</sequence>
<proteinExistence type="predicted"/>
<reference evidence="2" key="1">
    <citation type="journal article" date="2020" name="Phytopathology">
        <title>Genome sequence of the chestnut blight fungus Cryphonectria parasitica EP155: A fundamental resource for an archetypical invasive plant pathogen.</title>
        <authorList>
            <person name="Crouch J.A."/>
            <person name="Dawe A."/>
            <person name="Aerts A."/>
            <person name="Barry K."/>
            <person name="Churchill A.C.L."/>
            <person name="Grimwood J."/>
            <person name="Hillman B."/>
            <person name="Milgroom M.G."/>
            <person name="Pangilinan J."/>
            <person name="Smith M."/>
            <person name="Salamov A."/>
            <person name="Schmutz J."/>
            <person name="Yadav J."/>
            <person name="Grigoriev I.V."/>
            <person name="Nuss D."/>
        </authorList>
    </citation>
    <scope>NUCLEOTIDE SEQUENCE</scope>
    <source>
        <strain evidence="2">EP155</strain>
    </source>
</reference>
<dbReference type="OrthoDB" id="3563866at2759"/>
<dbReference type="EMBL" id="MU032344">
    <property type="protein sequence ID" value="KAF3770000.1"/>
    <property type="molecule type" value="Genomic_DNA"/>
</dbReference>
<name>A0A9P5CUD4_CRYP1</name>
<dbReference type="Proteomes" id="UP000803844">
    <property type="component" value="Unassembled WGS sequence"/>
</dbReference>